<evidence type="ECO:0000256" key="6">
    <source>
        <dbReference type="ARBA" id="ARBA00022656"/>
    </source>
</evidence>
<dbReference type="GO" id="GO:0090729">
    <property type="term" value="F:toxin activity"/>
    <property type="evidence" value="ECO:0007669"/>
    <property type="project" value="UniProtKB-KW"/>
</dbReference>
<evidence type="ECO:0000259" key="12">
    <source>
        <dbReference type="PROSITE" id="PS50254"/>
    </source>
</evidence>
<dbReference type="GO" id="GO:0044218">
    <property type="term" value="C:other organism cell membrane"/>
    <property type="evidence" value="ECO:0007669"/>
    <property type="project" value="UniProtKB-KW"/>
</dbReference>
<dbReference type="InterPro" id="IPR036770">
    <property type="entry name" value="Ankyrin_rpt-contain_sf"/>
</dbReference>
<organism evidence="13 14">
    <name type="scientific">Trichonephila clavata</name>
    <name type="common">Joro spider</name>
    <name type="synonym">Nephila clavata</name>
    <dbReference type="NCBI Taxonomy" id="2740835"/>
    <lineage>
        <taxon>Eukaryota</taxon>
        <taxon>Metazoa</taxon>
        <taxon>Ecdysozoa</taxon>
        <taxon>Arthropoda</taxon>
        <taxon>Chelicerata</taxon>
        <taxon>Arachnida</taxon>
        <taxon>Araneae</taxon>
        <taxon>Araneomorphae</taxon>
        <taxon>Entelegynae</taxon>
        <taxon>Araneoidea</taxon>
        <taxon>Nephilidae</taxon>
        <taxon>Trichonephila</taxon>
    </lineage>
</organism>
<dbReference type="InterPro" id="IPR011539">
    <property type="entry name" value="RHD_DNA_bind_dom"/>
</dbReference>
<evidence type="ECO:0000256" key="10">
    <source>
        <dbReference type="PROSITE-ProRule" id="PRU00023"/>
    </source>
</evidence>
<dbReference type="SMART" id="SM00429">
    <property type="entry name" value="IPT"/>
    <property type="match status" value="1"/>
</dbReference>
<dbReference type="InterPro" id="IPR032397">
    <property type="entry name" value="RHD_dimer"/>
</dbReference>
<dbReference type="SMART" id="SM00248">
    <property type="entry name" value="ANK"/>
    <property type="match status" value="5"/>
</dbReference>
<keyword evidence="10" id="KW-0040">ANK repeat</keyword>
<dbReference type="SUPFAM" id="SSF81296">
    <property type="entry name" value="E set domains"/>
    <property type="match status" value="1"/>
</dbReference>
<feature type="repeat" description="ANK" evidence="10">
    <location>
        <begin position="558"/>
        <end position="590"/>
    </location>
</feature>
<name>A0A8X6L9M3_TRICU</name>
<dbReference type="PANTHER" id="PTHR24169">
    <property type="entry name" value="NUCLEAR FACTOR NF-KAPPA-B PROTEIN"/>
    <property type="match status" value="1"/>
</dbReference>
<dbReference type="InterPro" id="IPR014756">
    <property type="entry name" value="Ig_E-set"/>
</dbReference>
<dbReference type="InterPro" id="IPR002909">
    <property type="entry name" value="IPT_dom"/>
</dbReference>
<evidence type="ECO:0000256" key="11">
    <source>
        <dbReference type="SAM" id="MobiDB-lite"/>
    </source>
</evidence>
<keyword evidence="14" id="KW-1185">Reference proteome</keyword>
<dbReference type="GO" id="GO:0007249">
    <property type="term" value="P:canonical NF-kappaB signal transduction"/>
    <property type="evidence" value="ECO:0007669"/>
    <property type="project" value="UniProtKB-ARBA"/>
</dbReference>
<dbReference type="OrthoDB" id="6432383at2759"/>
<keyword evidence="4" id="KW-0964">Secreted</keyword>
<dbReference type="Gene3D" id="1.25.40.20">
    <property type="entry name" value="Ankyrin repeat-containing domain"/>
    <property type="match status" value="2"/>
</dbReference>
<dbReference type="PROSITE" id="PS50254">
    <property type="entry name" value="REL_2"/>
    <property type="match status" value="1"/>
</dbReference>
<evidence type="ECO:0000256" key="7">
    <source>
        <dbReference type="ARBA" id="ARBA00022699"/>
    </source>
</evidence>
<dbReference type="PROSITE" id="PS50297">
    <property type="entry name" value="ANK_REP_REGION"/>
    <property type="match status" value="2"/>
</dbReference>
<evidence type="ECO:0000313" key="13">
    <source>
        <dbReference type="EMBL" id="GFR02771.1"/>
    </source>
</evidence>
<dbReference type="InterPro" id="IPR008967">
    <property type="entry name" value="p53-like_TF_DNA-bd_sf"/>
</dbReference>
<dbReference type="Gene3D" id="2.60.40.10">
    <property type="entry name" value="Immunoglobulins"/>
    <property type="match status" value="1"/>
</dbReference>
<evidence type="ECO:0000256" key="5">
    <source>
        <dbReference type="ARBA" id="ARBA00022537"/>
    </source>
</evidence>
<dbReference type="GO" id="GO:0005576">
    <property type="term" value="C:extracellular region"/>
    <property type="evidence" value="ECO:0007669"/>
    <property type="project" value="UniProtKB-SubCell"/>
</dbReference>
<dbReference type="Proteomes" id="UP000887116">
    <property type="component" value="Unassembled WGS sequence"/>
</dbReference>
<evidence type="ECO:0000256" key="8">
    <source>
        <dbReference type="ARBA" id="ARBA00023028"/>
    </source>
</evidence>
<feature type="region of interest" description="Disordered" evidence="11">
    <location>
        <begin position="90"/>
        <end position="112"/>
    </location>
</feature>
<keyword evidence="6" id="KW-0800">Toxin</keyword>
<dbReference type="GO" id="GO:0002225">
    <property type="term" value="P:positive regulation of antimicrobial peptide production"/>
    <property type="evidence" value="ECO:0007669"/>
    <property type="project" value="UniProtKB-ARBA"/>
</dbReference>
<evidence type="ECO:0000256" key="9">
    <source>
        <dbReference type="ARBA" id="ARBA00023298"/>
    </source>
</evidence>
<dbReference type="SUPFAM" id="SSF48403">
    <property type="entry name" value="Ankyrin repeat"/>
    <property type="match status" value="1"/>
</dbReference>
<evidence type="ECO:0000256" key="1">
    <source>
        <dbReference type="ARBA" id="ARBA00004175"/>
    </source>
</evidence>
<dbReference type="InterPro" id="IPR037059">
    <property type="entry name" value="RHD_DNA_bind_dom_sf"/>
</dbReference>
<accession>A0A8X6L9M3</accession>
<dbReference type="GO" id="GO:0005654">
    <property type="term" value="C:nucleoplasm"/>
    <property type="evidence" value="ECO:0007669"/>
    <property type="project" value="UniProtKB-ARBA"/>
</dbReference>
<dbReference type="InterPro" id="IPR002110">
    <property type="entry name" value="Ankyrin_rpt"/>
</dbReference>
<dbReference type="PANTHER" id="PTHR24169:SF28">
    <property type="entry name" value="NUCLEAR FACTOR NF-KAPPA-B P110 SUBUNIT"/>
    <property type="match status" value="1"/>
</dbReference>
<dbReference type="InterPro" id="IPR013783">
    <property type="entry name" value="Ig-like_fold"/>
</dbReference>
<dbReference type="CDD" id="cd01177">
    <property type="entry name" value="IPT_NFkappaB"/>
    <property type="match status" value="1"/>
</dbReference>
<dbReference type="GO" id="GO:0035206">
    <property type="term" value="P:regulation of hemocyte proliferation"/>
    <property type="evidence" value="ECO:0007669"/>
    <property type="project" value="UniProtKB-ARBA"/>
</dbReference>
<feature type="repeat" description="ANK" evidence="10">
    <location>
        <begin position="632"/>
        <end position="664"/>
    </location>
</feature>
<evidence type="ECO:0000256" key="3">
    <source>
        <dbReference type="ARBA" id="ARBA00022483"/>
    </source>
</evidence>
<keyword evidence="3" id="KW-0268">Exocytosis</keyword>
<dbReference type="PROSITE" id="PS50088">
    <property type="entry name" value="ANK_REPEAT"/>
    <property type="match status" value="2"/>
</dbReference>
<feature type="region of interest" description="Disordered" evidence="11">
    <location>
        <begin position="341"/>
        <end position="378"/>
    </location>
</feature>
<sequence length="760" mass="86276">MPYRNHIKKEPKQTYAVLEKMQGCEFFSSQCGISAMMPEEFMEDDASNNEESEIYTNFGIIEENINPNRGRPYLSITVQPTDTFRYRYESEKGSHGGIKGENSSRGKKCYPEVKLENPPLNKRIKVKVNLYTNDVDPKPHVYELTGKNCRNGECFVDLNEYYVASFPSLAIQTRKKEEVQKTLLNRKMSEKGLRSSTKEVKASLEKEVQEDIKKINLDSAILCFQAFDHLNKPICEQVFSNPINNQKSAATGDLKIDRLSRVTGKCSGGDEVFLFCEKVKKENIKVHFYEKDDKNNIVWEADGKFSPADVHHQVAIAFRTPAYDKPINSDKVVHIELVRPSDGTSSDSLPFKYVPDDEPYENSRKRKRVDSDSVSSSLSPLCSICYSKIFNDESLKLDEILNKDLLAVGEIFEDAEENYLFDFGDLGDKFPSENWNITKFPSIGTSECFPDSASDLLVKMGSISLVEERKDKVEHNYPSKIEKNRQKLVDYADGIIKILKNREKSTYLYYGPKLFLIQDENGNSMLHLAILEQSENINLIQVMLEMISEEMVNKTNKFQETPLHLAVKGNHCKILFLLLVKGGDPNMLDHGGNNCLHLAAQKNHIQCMKMLLSKNEKLKKYKINQIDTLNHDGMSALHIAIANNSEDCVNYLLDAEADVNLHESKSGQSPLHLAAVHPNLMYKLLKQTKVDVQAKDFRGYTALNLVCINNGISFEEFPKDIENDTYKIIKNSAVAEAKFPFHSALSGPSWKFLPPFEGPA</sequence>
<reference evidence="13" key="1">
    <citation type="submission" date="2020-07" db="EMBL/GenBank/DDBJ databases">
        <title>Multicomponent nature underlies the extraordinary mechanical properties of spider dragline silk.</title>
        <authorList>
            <person name="Kono N."/>
            <person name="Nakamura H."/>
            <person name="Mori M."/>
            <person name="Yoshida Y."/>
            <person name="Ohtoshi R."/>
            <person name="Malay A.D."/>
            <person name="Moran D.A.P."/>
            <person name="Tomita M."/>
            <person name="Numata K."/>
            <person name="Arakawa K."/>
        </authorList>
    </citation>
    <scope>NUCLEOTIDE SEQUENCE</scope>
</reference>
<dbReference type="PRINTS" id="PR00057">
    <property type="entry name" value="NFKBTNSCPFCT"/>
</dbReference>
<dbReference type="SUPFAM" id="SSF49417">
    <property type="entry name" value="p53-like transcription factors"/>
    <property type="match status" value="1"/>
</dbReference>
<comment type="subcellular location">
    <subcellularLocation>
        <location evidence="2">Secreted</location>
    </subcellularLocation>
    <subcellularLocation>
        <location evidence="1">Target cell membrane</location>
    </subcellularLocation>
</comment>
<dbReference type="Pfam" id="PF00554">
    <property type="entry name" value="RHD_DNA_bind"/>
    <property type="match status" value="1"/>
</dbReference>
<evidence type="ECO:0000313" key="14">
    <source>
        <dbReference type="Proteomes" id="UP000887116"/>
    </source>
</evidence>
<gene>
    <name evidence="13" type="primary">Rel</name>
    <name evidence="13" type="ORF">TNCT_580411</name>
</gene>
<keyword evidence="5" id="KW-1052">Target cell membrane</keyword>
<keyword evidence="9" id="KW-1053">Target membrane</keyword>
<protein>
    <submittedName>
        <fullName evidence="13">Nuclear factor NF-kappa-B p110 subunit</fullName>
    </submittedName>
</protein>
<dbReference type="InterPro" id="IPR000451">
    <property type="entry name" value="NFkB/Dor"/>
</dbReference>
<dbReference type="GO" id="GO:0000981">
    <property type="term" value="F:DNA-binding transcription factor activity, RNA polymerase II-specific"/>
    <property type="evidence" value="ECO:0007669"/>
    <property type="project" value="TreeGrafter"/>
</dbReference>
<keyword evidence="9" id="KW-0472">Membrane</keyword>
<dbReference type="EMBL" id="BMAO01025459">
    <property type="protein sequence ID" value="GFR02771.1"/>
    <property type="molecule type" value="Genomic_DNA"/>
</dbReference>
<proteinExistence type="predicted"/>
<dbReference type="Pfam" id="PF16179">
    <property type="entry name" value="RHD_dimer"/>
    <property type="match status" value="1"/>
</dbReference>
<evidence type="ECO:0000256" key="4">
    <source>
        <dbReference type="ARBA" id="ARBA00022525"/>
    </source>
</evidence>
<dbReference type="GO" id="GO:0006887">
    <property type="term" value="P:exocytosis"/>
    <property type="evidence" value="ECO:0007669"/>
    <property type="project" value="UniProtKB-KW"/>
</dbReference>
<dbReference type="Gene3D" id="2.60.40.340">
    <property type="entry name" value="Rel homology domain (RHD), DNA-binding domain"/>
    <property type="match status" value="1"/>
</dbReference>
<dbReference type="GO" id="GO:0005737">
    <property type="term" value="C:cytoplasm"/>
    <property type="evidence" value="ECO:0007669"/>
    <property type="project" value="InterPro"/>
</dbReference>
<keyword evidence="8" id="KW-0638">Presynaptic neurotoxin</keyword>
<dbReference type="GO" id="GO:0008063">
    <property type="term" value="P:Toll signaling pathway"/>
    <property type="evidence" value="ECO:0007669"/>
    <property type="project" value="UniProtKB-ARBA"/>
</dbReference>
<feature type="domain" description="RHD" evidence="12">
    <location>
        <begin position="69"/>
        <end position="250"/>
    </location>
</feature>
<evidence type="ECO:0000256" key="2">
    <source>
        <dbReference type="ARBA" id="ARBA00004613"/>
    </source>
</evidence>
<comment type="caution">
    <text evidence="13">The sequence shown here is derived from an EMBL/GenBank/DDBJ whole genome shotgun (WGS) entry which is preliminary data.</text>
</comment>
<dbReference type="GO" id="GO:0048935">
    <property type="term" value="P:peripheral nervous system neuron development"/>
    <property type="evidence" value="ECO:0007669"/>
    <property type="project" value="UniProtKB-ARBA"/>
</dbReference>
<dbReference type="GO" id="GO:0044231">
    <property type="term" value="C:host cell presynaptic membrane"/>
    <property type="evidence" value="ECO:0007669"/>
    <property type="project" value="UniProtKB-KW"/>
</dbReference>
<dbReference type="GO" id="GO:0000978">
    <property type="term" value="F:RNA polymerase II cis-regulatory region sequence-specific DNA binding"/>
    <property type="evidence" value="ECO:0007669"/>
    <property type="project" value="TreeGrafter"/>
</dbReference>
<dbReference type="FunFam" id="2.60.40.10:FF:000046">
    <property type="entry name" value="Nuclear factor NF-kappa-B p105 subunit"/>
    <property type="match status" value="1"/>
</dbReference>
<dbReference type="AlphaFoldDB" id="A0A8X6L9M3"/>
<dbReference type="Pfam" id="PF12796">
    <property type="entry name" value="Ank_2"/>
    <property type="match status" value="1"/>
</dbReference>
<keyword evidence="7" id="KW-0528">Neurotoxin</keyword>
<dbReference type="InterPro" id="IPR033926">
    <property type="entry name" value="IPT_NFkappaB"/>
</dbReference>
<dbReference type="GO" id="GO:0045087">
    <property type="term" value="P:innate immune response"/>
    <property type="evidence" value="ECO:0007669"/>
    <property type="project" value="UniProtKB-ARBA"/>
</dbReference>